<dbReference type="Gene3D" id="2.40.50.140">
    <property type="entry name" value="Nucleic acid-binding proteins"/>
    <property type="match status" value="1"/>
</dbReference>
<dbReference type="PANTHER" id="PTHR33507">
    <property type="entry name" value="INNER MEMBRANE PROTEIN YBBJ"/>
    <property type="match status" value="1"/>
</dbReference>
<feature type="transmembrane region" description="Helical" evidence="5">
    <location>
        <begin position="6"/>
        <end position="27"/>
    </location>
</feature>
<evidence type="ECO:0000259" key="6">
    <source>
        <dbReference type="Pfam" id="PF01957"/>
    </source>
</evidence>
<proteinExistence type="predicted"/>
<dbReference type="InterPro" id="IPR012340">
    <property type="entry name" value="NA-bd_OB-fold"/>
</dbReference>
<dbReference type="RefSeq" id="WP_336927085.1">
    <property type="nucleotide sequence ID" value="NZ_JBANRO010000011.1"/>
</dbReference>
<evidence type="ECO:0000256" key="1">
    <source>
        <dbReference type="ARBA" id="ARBA00004141"/>
    </source>
</evidence>
<dbReference type="InterPro" id="IPR002810">
    <property type="entry name" value="NfeD-like_C"/>
</dbReference>
<dbReference type="PANTHER" id="PTHR33507:SF3">
    <property type="entry name" value="INNER MEMBRANE PROTEIN YBBJ"/>
    <property type="match status" value="1"/>
</dbReference>
<evidence type="ECO:0000256" key="5">
    <source>
        <dbReference type="SAM" id="Phobius"/>
    </source>
</evidence>
<dbReference type="Proteomes" id="UP001595456">
    <property type="component" value="Unassembled WGS sequence"/>
</dbReference>
<comment type="subcellular location">
    <subcellularLocation>
        <location evidence="1">Membrane</location>
        <topology evidence="1">Multi-pass membrane protein</topology>
    </subcellularLocation>
</comment>
<evidence type="ECO:0000313" key="7">
    <source>
        <dbReference type="EMBL" id="MFC3097151.1"/>
    </source>
</evidence>
<dbReference type="Pfam" id="PF01957">
    <property type="entry name" value="NfeD"/>
    <property type="match status" value="1"/>
</dbReference>
<dbReference type="EMBL" id="JBHRST010000007">
    <property type="protein sequence ID" value="MFC3097151.1"/>
    <property type="molecule type" value="Genomic_DNA"/>
</dbReference>
<keyword evidence="2 5" id="KW-0812">Transmembrane</keyword>
<comment type="caution">
    <text evidence="7">The sequence shown here is derived from an EMBL/GenBank/DDBJ whole genome shotgun (WGS) entry which is preliminary data.</text>
</comment>
<sequence length="152" mass="16168">MDTVTGWLSSLDAYWFWLALGLFLAAAEMLVPGIFLIWLAGAALVIGALAFLLPIGVPLQILLFAVLAIATLYIGKRYLRDNPIVSADPAMNKRGLRMAGQMATVTQAISGGQGRVHHGDTEWIARGADAPVGARVRITGTDGAELLVEPVE</sequence>
<keyword evidence="4 5" id="KW-0472">Membrane</keyword>
<dbReference type="InterPro" id="IPR052165">
    <property type="entry name" value="Membrane_assoc_protease"/>
</dbReference>
<feature type="domain" description="NfeD-like C-terminal" evidence="6">
    <location>
        <begin position="97"/>
        <end position="150"/>
    </location>
</feature>
<evidence type="ECO:0000256" key="4">
    <source>
        <dbReference type="ARBA" id="ARBA00023136"/>
    </source>
</evidence>
<organism evidence="7 8">
    <name type="scientific">Alteraurantiacibacter palmitatis</name>
    <dbReference type="NCBI Taxonomy" id="2054628"/>
    <lineage>
        <taxon>Bacteria</taxon>
        <taxon>Pseudomonadati</taxon>
        <taxon>Pseudomonadota</taxon>
        <taxon>Alphaproteobacteria</taxon>
        <taxon>Sphingomonadales</taxon>
        <taxon>Erythrobacteraceae</taxon>
        <taxon>Alteraurantiacibacter</taxon>
    </lineage>
</organism>
<evidence type="ECO:0000256" key="2">
    <source>
        <dbReference type="ARBA" id="ARBA00022692"/>
    </source>
</evidence>
<protein>
    <submittedName>
        <fullName evidence="7">NfeD family protein</fullName>
    </submittedName>
</protein>
<reference evidence="8" key="1">
    <citation type="journal article" date="2019" name="Int. J. Syst. Evol. Microbiol.">
        <title>The Global Catalogue of Microorganisms (GCM) 10K type strain sequencing project: providing services to taxonomists for standard genome sequencing and annotation.</title>
        <authorList>
            <consortium name="The Broad Institute Genomics Platform"/>
            <consortium name="The Broad Institute Genome Sequencing Center for Infectious Disease"/>
            <person name="Wu L."/>
            <person name="Ma J."/>
        </authorList>
    </citation>
    <scope>NUCLEOTIDE SEQUENCE [LARGE SCALE GENOMIC DNA]</scope>
    <source>
        <strain evidence="8">KCTC 52607</strain>
    </source>
</reference>
<accession>A0ABV7E5U1</accession>
<keyword evidence="3 5" id="KW-1133">Transmembrane helix</keyword>
<keyword evidence="8" id="KW-1185">Reference proteome</keyword>
<evidence type="ECO:0000313" key="8">
    <source>
        <dbReference type="Proteomes" id="UP001595456"/>
    </source>
</evidence>
<gene>
    <name evidence="7" type="ORF">ACFODU_04985</name>
</gene>
<evidence type="ECO:0000256" key="3">
    <source>
        <dbReference type="ARBA" id="ARBA00022989"/>
    </source>
</evidence>
<name>A0ABV7E5U1_9SPHN</name>